<dbReference type="EMBL" id="JACHHE010000001">
    <property type="protein sequence ID" value="MBB5179217.1"/>
    <property type="molecule type" value="Genomic_DNA"/>
</dbReference>
<accession>A0A7W8CPG0</accession>
<dbReference type="RefSeq" id="WP_183736417.1">
    <property type="nucleotide sequence ID" value="NZ_JACHHE010000001.1"/>
</dbReference>
<evidence type="ECO:0000313" key="1">
    <source>
        <dbReference type="EMBL" id="MBB5179217.1"/>
    </source>
</evidence>
<sequence>MKVRWSVMKRVNIKQKQPRRDGGAVRLSRNLDGCYTFRFRRTRSAGLASVSSSLEKELLLHRCASFVANEVLQTSLPAGPSAQALPAGVAAFRFIQRYFLFESYFFYRRTPKIHFLQFLLGSPDMEQNSGENRTAPAALCASSQSLACGAA</sequence>
<dbReference type="Proteomes" id="UP000525923">
    <property type="component" value="Unassembled WGS sequence"/>
</dbReference>
<proteinExistence type="predicted"/>
<comment type="caution">
    <text evidence="1">The sequence shown here is derived from an EMBL/GenBank/DDBJ whole genome shotgun (WGS) entry which is preliminary data.</text>
</comment>
<evidence type="ECO:0000313" key="2">
    <source>
        <dbReference type="Proteomes" id="UP000525923"/>
    </source>
</evidence>
<name>A0A7W8CPG0_9BACL</name>
<organism evidence="1 2">
    <name type="scientific">Planococcus koreensis</name>
    <dbReference type="NCBI Taxonomy" id="112331"/>
    <lineage>
        <taxon>Bacteria</taxon>
        <taxon>Bacillati</taxon>
        <taxon>Bacillota</taxon>
        <taxon>Bacilli</taxon>
        <taxon>Bacillales</taxon>
        <taxon>Caryophanaceae</taxon>
        <taxon>Planococcus</taxon>
    </lineage>
</organism>
<keyword evidence="2" id="KW-1185">Reference proteome</keyword>
<reference evidence="1 2" key="1">
    <citation type="submission" date="2020-08" db="EMBL/GenBank/DDBJ databases">
        <title>Genomic Encyclopedia of Type Strains, Phase IV (KMG-IV): sequencing the most valuable type-strain genomes for metagenomic binning, comparative biology and taxonomic classification.</title>
        <authorList>
            <person name="Goeker M."/>
        </authorList>
    </citation>
    <scope>NUCLEOTIDE SEQUENCE [LARGE SCALE GENOMIC DNA]</scope>
    <source>
        <strain evidence="1 2">DSM 15895</strain>
    </source>
</reference>
<gene>
    <name evidence="1" type="ORF">HNQ44_000639</name>
</gene>
<protein>
    <submittedName>
        <fullName evidence="1">Uncharacterized protein</fullName>
    </submittedName>
</protein>
<dbReference type="AlphaFoldDB" id="A0A7W8CPG0"/>